<dbReference type="InterPro" id="IPR003018">
    <property type="entry name" value="GAF"/>
</dbReference>
<dbReference type="InterPro" id="IPR029016">
    <property type="entry name" value="GAF-like_dom_sf"/>
</dbReference>
<dbReference type="Pfam" id="PF07228">
    <property type="entry name" value="SpoIIE"/>
    <property type="match status" value="1"/>
</dbReference>
<dbReference type="RefSeq" id="WP_219824107.1">
    <property type="nucleotide sequence ID" value="NZ_CP154825.1"/>
</dbReference>
<dbReference type="Gene3D" id="3.60.40.10">
    <property type="entry name" value="PPM-type phosphatase domain"/>
    <property type="match status" value="1"/>
</dbReference>
<dbReference type="Proteomes" id="UP000239203">
    <property type="component" value="Unassembled WGS sequence"/>
</dbReference>
<dbReference type="InterPro" id="IPR036457">
    <property type="entry name" value="PPM-type-like_dom_sf"/>
</dbReference>
<dbReference type="InterPro" id="IPR052016">
    <property type="entry name" value="Bact_Sigma-Reg"/>
</dbReference>
<evidence type="ECO:0000259" key="3">
    <source>
        <dbReference type="SMART" id="SM00331"/>
    </source>
</evidence>
<dbReference type="EMBL" id="PTIX01000016">
    <property type="protein sequence ID" value="PPK65053.1"/>
    <property type="molecule type" value="Genomic_DNA"/>
</dbReference>
<feature type="domain" description="PPM-type phosphatase" evidence="3">
    <location>
        <begin position="382"/>
        <end position="602"/>
    </location>
</feature>
<dbReference type="Pfam" id="PF01590">
    <property type="entry name" value="GAF"/>
    <property type="match status" value="1"/>
</dbReference>
<evidence type="ECO:0000313" key="4">
    <source>
        <dbReference type="EMBL" id="PPK65053.1"/>
    </source>
</evidence>
<evidence type="ECO:0000259" key="2">
    <source>
        <dbReference type="SMART" id="SM00065"/>
    </source>
</evidence>
<dbReference type="GO" id="GO:0016791">
    <property type="term" value="F:phosphatase activity"/>
    <property type="evidence" value="ECO:0007669"/>
    <property type="project" value="TreeGrafter"/>
</dbReference>
<dbReference type="SMART" id="SM00065">
    <property type="entry name" value="GAF"/>
    <property type="match status" value="2"/>
</dbReference>
<organism evidence="4 5">
    <name type="scientific">Actinokineospora auranticolor</name>
    <dbReference type="NCBI Taxonomy" id="155976"/>
    <lineage>
        <taxon>Bacteria</taxon>
        <taxon>Bacillati</taxon>
        <taxon>Actinomycetota</taxon>
        <taxon>Actinomycetes</taxon>
        <taxon>Pseudonocardiales</taxon>
        <taxon>Pseudonocardiaceae</taxon>
        <taxon>Actinokineospora</taxon>
    </lineage>
</organism>
<proteinExistence type="predicted"/>
<dbReference type="AlphaFoldDB" id="A0A2S6GIN8"/>
<dbReference type="SMART" id="SM00331">
    <property type="entry name" value="PP2C_SIG"/>
    <property type="match status" value="1"/>
</dbReference>
<evidence type="ECO:0000313" key="5">
    <source>
        <dbReference type="Proteomes" id="UP000239203"/>
    </source>
</evidence>
<feature type="domain" description="GAF" evidence="2">
    <location>
        <begin position="30"/>
        <end position="176"/>
    </location>
</feature>
<dbReference type="SUPFAM" id="SSF81606">
    <property type="entry name" value="PP2C-like"/>
    <property type="match status" value="1"/>
</dbReference>
<keyword evidence="1" id="KW-0378">Hydrolase</keyword>
<comment type="caution">
    <text evidence="4">The sequence shown here is derived from an EMBL/GenBank/DDBJ whole genome shotgun (WGS) entry which is preliminary data.</text>
</comment>
<keyword evidence="5" id="KW-1185">Reference proteome</keyword>
<accession>A0A2S6GIN8</accession>
<sequence>MSTRREVPARGGLADPARLAALRDTGLSEMSDLGMERFARLVASVVGTPVALVSLVEADRQMFPGMVGLDDPWATARSTPLSHSLCSQVVLSGEPLVLPDTRADDHWCANPAIDDLGVAAYAGMPLVDVDGHVLGSLCAIDTSPRSWTEAQLRDLADLAAACAAELRLRIVSHRAEQAHRRADEYAAQVRAALTRSELLLRAADDLADTTGLVKVRDRVRDLVTSDLKPSYVGLVLVEGRRLRRVVDHTGTVPVEAVYESYDLDDNWPTARAIRDNATVVIQDTAGLVDGGYPAEVVAAFEEMNLRTAICVPLPGTRGPLGALAVCWDTPHELDLLERSVVTALAGYTARAVERARFLDDRVSTAHQLQQAMLTDLPTTEGIETAALYRPATTDELVGGDWYDAYPLPATTTLPAGLAVTIGDITGHDIHAATLMGQLRSMIRQADLDHPGAGPATTVTAVENANQALDLRASGSLVHCHLRPRPDRGWDLTWTNVGHPSPLLRCPSGRVTQLQHSGRIIHPDLPTPARTDHHTVLPPGSTLLLYTDGLTDRRGHDIDDATTHTLHLLAGHTGTMPTLLDTLVARLGGTAPEDDIALIAVHIPPPTT</sequence>
<dbReference type="PANTHER" id="PTHR43156">
    <property type="entry name" value="STAGE II SPORULATION PROTEIN E-RELATED"/>
    <property type="match status" value="1"/>
</dbReference>
<reference evidence="4 5" key="1">
    <citation type="submission" date="2018-02" db="EMBL/GenBank/DDBJ databases">
        <title>Genomic Encyclopedia of Archaeal and Bacterial Type Strains, Phase II (KMG-II): from individual species to whole genera.</title>
        <authorList>
            <person name="Goeker M."/>
        </authorList>
    </citation>
    <scope>NUCLEOTIDE SEQUENCE [LARGE SCALE GENOMIC DNA]</scope>
    <source>
        <strain evidence="4 5">YU 961-1</strain>
    </source>
</reference>
<evidence type="ECO:0000256" key="1">
    <source>
        <dbReference type="ARBA" id="ARBA00022801"/>
    </source>
</evidence>
<name>A0A2S6GIN8_9PSEU</name>
<dbReference type="PANTHER" id="PTHR43156:SF2">
    <property type="entry name" value="STAGE II SPORULATION PROTEIN E"/>
    <property type="match status" value="1"/>
</dbReference>
<feature type="domain" description="GAF" evidence="2">
    <location>
        <begin position="211"/>
        <end position="362"/>
    </location>
</feature>
<dbReference type="InterPro" id="IPR001932">
    <property type="entry name" value="PPM-type_phosphatase-like_dom"/>
</dbReference>
<dbReference type="SUPFAM" id="SSF55781">
    <property type="entry name" value="GAF domain-like"/>
    <property type="match status" value="2"/>
</dbReference>
<dbReference type="Pfam" id="PF13185">
    <property type="entry name" value="GAF_2"/>
    <property type="match status" value="1"/>
</dbReference>
<gene>
    <name evidence="4" type="ORF">CLV40_11696</name>
</gene>
<dbReference type="Gene3D" id="3.30.450.40">
    <property type="match status" value="2"/>
</dbReference>
<protein>
    <submittedName>
        <fullName evidence="4">GAF domain-containing protein</fullName>
    </submittedName>
</protein>